<gene>
    <name evidence="2" type="ordered locus">Lebu_1595</name>
</gene>
<dbReference type="STRING" id="523794.Lebu_1595"/>
<evidence type="ECO:0000259" key="1">
    <source>
        <dbReference type="SMART" id="SM01324"/>
    </source>
</evidence>
<dbReference type="AlphaFoldDB" id="C7NBD6"/>
<accession>C7NBD6</accession>
<protein>
    <recommendedName>
        <fullName evidence="1">YARHG domain-containing protein</fullName>
    </recommendedName>
</protein>
<proteinExistence type="predicted"/>
<dbReference type="Proteomes" id="UP000001910">
    <property type="component" value="Chromosome"/>
</dbReference>
<dbReference type="eggNOG" id="ENOG502ZAP3">
    <property type="taxonomic scope" value="Bacteria"/>
</dbReference>
<sequence length="398" mass="47161">MKKIRAFLLFCLMFIFGMNLLANDLHFESNGGHIVPMNMSNISIKSEKLHFKLEKNKIQDEDKYEMIVTVRFVFNSPDAGEKYIGFITPEGGAYKWDEVEYFKDFKTIVNGKKADTVSYRLTDLIPKDVEQLEEVKKYFKEYDKEKMMEIFKYYKKSNIYYFKANFKKGENIVEHSYRYNKAGGDGYIDFDYVWTTISKWKNQKVDDFEVIVEPGNAFIEMPVIKMKNGKEMKWELVGEGNTDYGYKISSNGDGKKEDKYKFFYAKLKKGYLHFRTKDFKPEDEFYLTVITSLDANYYFPEKTEKGFKLRDNFSDAGSTGTNLEYHLEHYLKNITDDELKIIRNYPYALAGYDFSDKKLKDYFSKFLWYIPTGKNVTLGKDEYEWIKKADNIINSRKK</sequence>
<evidence type="ECO:0000313" key="3">
    <source>
        <dbReference type="Proteomes" id="UP000001910"/>
    </source>
</evidence>
<dbReference type="OrthoDB" id="105971at2"/>
<dbReference type="SMART" id="SM01324">
    <property type="entry name" value="YARHG"/>
    <property type="match status" value="1"/>
</dbReference>
<dbReference type="Gene3D" id="2.60.40.3680">
    <property type="match status" value="1"/>
</dbReference>
<organism evidence="2 3">
    <name type="scientific">Leptotrichia buccalis (strain ATCC 14201 / DSM 1135 / JCM 12969 / NCTC 10249 / C-1013-b)</name>
    <dbReference type="NCBI Taxonomy" id="523794"/>
    <lineage>
        <taxon>Bacteria</taxon>
        <taxon>Fusobacteriati</taxon>
        <taxon>Fusobacteriota</taxon>
        <taxon>Fusobacteriia</taxon>
        <taxon>Fusobacteriales</taxon>
        <taxon>Leptotrichiaceae</taxon>
        <taxon>Leptotrichia</taxon>
    </lineage>
</organism>
<dbReference type="KEGG" id="lba:Lebu_1595"/>
<dbReference type="HOGENOM" id="CLU_705559_0_0_0"/>
<dbReference type="InterPro" id="IPR038434">
    <property type="entry name" value="YARHG_sf"/>
</dbReference>
<name>C7NBD6_LEPBD</name>
<dbReference type="Pfam" id="PF13308">
    <property type="entry name" value="YARHG"/>
    <property type="match status" value="1"/>
</dbReference>
<evidence type="ECO:0000313" key="2">
    <source>
        <dbReference type="EMBL" id="ACV39467.1"/>
    </source>
</evidence>
<reference evidence="2 3" key="1">
    <citation type="journal article" date="2009" name="Stand. Genomic Sci.">
        <title>Complete genome sequence of Leptotrichia buccalis type strain (C-1013-b).</title>
        <authorList>
            <person name="Ivanova N."/>
            <person name="Gronow S."/>
            <person name="Lapidus A."/>
            <person name="Copeland A."/>
            <person name="Glavina Del Rio T."/>
            <person name="Nolan M."/>
            <person name="Lucas S."/>
            <person name="Chen F."/>
            <person name="Tice H."/>
            <person name="Cheng J.F."/>
            <person name="Saunders E."/>
            <person name="Bruce D."/>
            <person name="Goodwin L."/>
            <person name="Brettin T."/>
            <person name="Detter J.C."/>
            <person name="Han C."/>
            <person name="Pitluck S."/>
            <person name="Mikhailova N."/>
            <person name="Pati A."/>
            <person name="Mavrommatis K."/>
            <person name="Chen A."/>
            <person name="Palaniappan K."/>
            <person name="Land M."/>
            <person name="Hauser L."/>
            <person name="Chang Y.J."/>
            <person name="Jeffries C.D."/>
            <person name="Chain P."/>
            <person name="Rohde C."/>
            <person name="Goker M."/>
            <person name="Bristow J."/>
            <person name="Eisen J.A."/>
            <person name="Markowitz V."/>
            <person name="Hugenholtz P."/>
            <person name="Kyrpides N.C."/>
            <person name="Klenk H.P."/>
        </authorList>
    </citation>
    <scope>NUCLEOTIDE SEQUENCE [LARGE SCALE GENOMIC DNA]</scope>
    <source>
        <strain evidence="3">ATCC 14201 / DSM 1135 / JCM 12969 / NCTC 10249 / C-1013-b</strain>
    </source>
</reference>
<dbReference type="Gene3D" id="1.20.58.1690">
    <property type="match status" value="1"/>
</dbReference>
<dbReference type="RefSeq" id="WP_015769807.1">
    <property type="nucleotide sequence ID" value="NC_013192.1"/>
</dbReference>
<dbReference type="InterPro" id="IPR025582">
    <property type="entry name" value="YARHG_dom"/>
</dbReference>
<dbReference type="EMBL" id="CP001685">
    <property type="protein sequence ID" value="ACV39467.1"/>
    <property type="molecule type" value="Genomic_DNA"/>
</dbReference>
<keyword evidence="3" id="KW-1185">Reference proteome</keyword>
<feature type="domain" description="YARHG" evidence="1">
    <location>
        <begin position="314"/>
        <end position="394"/>
    </location>
</feature>